<sequence length="22" mass="2534">MFLVTYRAFATTQGVLDLLFAR</sequence>
<gene>
    <name evidence="3" type="ORF">BN2614_LOCUS1</name>
</gene>
<dbReference type="Gene3D" id="1.20.870.10">
    <property type="entry name" value="Son of sevenless (SoS) protein Chain: S domain 1"/>
    <property type="match status" value="1"/>
</dbReference>
<dbReference type="GO" id="GO:0005085">
    <property type="term" value="F:guanyl-nucleotide exchange factor activity"/>
    <property type="evidence" value="ECO:0007669"/>
    <property type="project" value="UniProtKB-KW"/>
</dbReference>
<evidence type="ECO:0000259" key="2">
    <source>
        <dbReference type="PROSITE" id="PS50212"/>
    </source>
</evidence>
<dbReference type="SUPFAM" id="SSF48366">
    <property type="entry name" value="Ras GEF"/>
    <property type="match status" value="1"/>
</dbReference>
<organism evidence="3 4">
    <name type="scientific">Gulo gulo</name>
    <name type="common">Wolverine</name>
    <name type="synonym">Gluton</name>
    <dbReference type="NCBI Taxonomy" id="48420"/>
    <lineage>
        <taxon>Eukaryota</taxon>
        <taxon>Metazoa</taxon>
        <taxon>Chordata</taxon>
        <taxon>Craniata</taxon>
        <taxon>Vertebrata</taxon>
        <taxon>Euteleostomi</taxon>
        <taxon>Mammalia</taxon>
        <taxon>Eutheria</taxon>
        <taxon>Laurasiatheria</taxon>
        <taxon>Carnivora</taxon>
        <taxon>Caniformia</taxon>
        <taxon>Musteloidea</taxon>
        <taxon>Mustelidae</taxon>
        <taxon>Guloninae</taxon>
        <taxon>Gulo</taxon>
    </lineage>
</organism>
<name>A0A9X9LTC6_GULGU</name>
<evidence type="ECO:0000256" key="1">
    <source>
        <dbReference type="PROSITE-ProRule" id="PRU00135"/>
    </source>
</evidence>
<evidence type="ECO:0000313" key="4">
    <source>
        <dbReference type="Proteomes" id="UP000269945"/>
    </source>
</evidence>
<dbReference type="PROSITE" id="PS50212">
    <property type="entry name" value="RASGEF_NTER"/>
    <property type="match status" value="1"/>
</dbReference>
<protein>
    <recommendedName>
        <fullName evidence="2">N-terminal Ras-GEF domain-containing protein</fullName>
    </recommendedName>
</protein>
<feature type="domain" description="N-terminal Ras-GEF" evidence="2">
    <location>
        <begin position="1"/>
        <end position="22"/>
    </location>
</feature>
<proteinExistence type="predicted"/>
<dbReference type="InterPro" id="IPR000651">
    <property type="entry name" value="Ras-like_Gua-exchang_fac_N"/>
</dbReference>
<reference evidence="3 4" key="1">
    <citation type="submission" date="2018-10" db="EMBL/GenBank/DDBJ databases">
        <authorList>
            <person name="Ekblom R."/>
            <person name="Jareborg N."/>
        </authorList>
    </citation>
    <scope>NUCLEOTIDE SEQUENCE [LARGE SCALE GENOMIC DNA]</scope>
    <source>
        <tissue evidence="3">Muscle</tissue>
    </source>
</reference>
<keyword evidence="1" id="KW-0344">Guanine-nucleotide releasing factor</keyword>
<dbReference type="AlphaFoldDB" id="A0A9X9LTC6"/>
<comment type="caution">
    <text evidence="3">The sequence shown here is derived from an EMBL/GenBank/DDBJ whole genome shotgun (WGS) entry which is preliminary data.</text>
</comment>
<accession>A0A9X9LTC6</accession>
<dbReference type="Proteomes" id="UP000269945">
    <property type="component" value="Unassembled WGS sequence"/>
</dbReference>
<evidence type="ECO:0000313" key="3">
    <source>
        <dbReference type="EMBL" id="VCW85526.1"/>
    </source>
</evidence>
<keyword evidence="4" id="KW-1185">Reference proteome</keyword>
<dbReference type="InterPro" id="IPR023578">
    <property type="entry name" value="Ras_GEF_dom_sf"/>
</dbReference>
<dbReference type="EMBL" id="CYRY02015562">
    <property type="protein sequence ID" value="VCW85526.1"/>
    <property type="molecule type" value="Genomic_DNA"/>
</dbReference>